<organism evidence="1 2">
    <name type="scientific">Trifolium pratense</name>
    <name type="common">Red clover</name>
    <dbReference type="NCBI Taxonomy" id="57577"/>
    <lineage>
        <taxon>Eukaryota</taxon>
        <taxon>Viridiplantae</taxon>
        <taxon>Streptophyta</taxon>
        <taxon>Embryophyta</taxon>
        <taxon>Tracheophyta</taxon>
        <taxon>Spermatophyta</taxon>
        <taxon>Magnoliopsida</taxon>
        <taxon>eudicotyledons</taxon>
        <taxon>Gunneridae</taxon>
        <taxon>Pentapetalae</taxon>
        <taxon>rosids</taxon>
        <taxon>fabids</taxon>
        <taxon>Fabales</taxon>
        <taxon>Fabaceae</taxon>
        <taxon>Papilionoideae</taxon>
        <taxon>50 kb inversion clade</taxon>
        <taxon>NPAAA clade</taxon>
        <taxon>Hologalegina</taxon>
        <taxon>IRL clade</taxon>
        <taxon>Trifolieae</taxon>
        <taxon>Trifolium</taxon>
    </lineage>
</organism>
<evidence type="ECO:0000313" key="1">
    <source>
        <dbReference type="EMBL" id="CAJ2650785.1"/>
    </source>
</evidence>
<reference evidence="1" key="1">
    <citation type="submission" date="2023-10" db="EMBL/GenBank/DDBJ databases">
        <authorList>
            <person name="Rodriguez Cubillos JULIANA M."/>
            <person name="De Vega J."/>
        </authorList>
    </citation>
    <scope>NUCLEOTIDE SEQUENCE</scope>
</reference>
<evidence type="ECO:0000313" key="2">
    <source>
        <dbReference type="Proteomes" id="UP001177021"/>
    </source>
</evidence>
<comment type="caution">
    <text evidence="1">The sequence shown here is derived from an EMBL/GenBank/DDBJ whole genome shotgun (WGS) entry which is preliminary data.</text>
</comment>
<gene>
    <name evidence="1" type="ORF">MILVUS5_LOCUS18540</name>
</gene>
<accession>A0ACB0K4T9</accession>
<sequence>MAADKTSDGSKSIFTNYVTSPLSTEKLNGSNYDSWAADIKLWVTGQGYKDHLTTKSDSIATAEKPKWEQIDAQLCSVIKSTIHPDIKPIFRPHITCESVWNQAKKLYTNDTQRLYGVCHKLMNIITSKKIEGSMSTYLGNVHSALHDFNELLPPAASTTTEQEKERDQRSTFFMLLALYGLPEEYSAIRDQILGSATVPDMSTATAMLLRVPAKHSLEPTITPAPGDTAALASYGNNKNRYRGGPSNYKPRSNSKCTHCNQTGHDIDDCWVLHGKPPRRRVNMTHTNQSRIIQTKPSSQGSTASYEDFLRWCQSNQDSGSTASVAHTGNSSVCLSQSSLGPWVLDSGASDHVTGNKGLFSSLSTSGFLPSITSANGSQTQSQGIGTVQILPSISVDSVLYVPGKSLVGCRWIYTVKVGPDGKIDRFKARLVAKGYTQIFGLDYSDTFSPVAKMASVRLFLSIAAIQHWPLHQLDIKNAFLHGDLEEEVYMEQPPGFSTVVQQFGMIRSEADHSVFYRHSVEGCIYLIVYVDDIVITGSDQQGILQLKQYLSNQFQTKDLGKLRYFLGIEVAQSKDGIVISQRKYAMDILEETGLLNAKPVDTPMDPNVKLLPNQGEPLSDSGRYRRLVGKLNYLTVTRPDISFAVSVISQFLNSPCQEHMDAVIRILKYIKGAPGKGLIYEDRGHTQIVGYSDADWAGSPIDRRSTSGYCVLVGGNLISWKSKKQNVVARSSAEAEYRAMALVTCELIWLKQLLKELQFQNVRPMTLICDNQAALHIASNPVFHERTKHIEIDCHFVREKIESGDIVTSFVNSNDQLADVFTKSLRGPRINYICGKLGAFDLYAPA</sequence>
<protein>
    <submittedName>
        <fullName evidence="1">Uncharacterized protein</fullName>
    </submittedName>
</protein>
<proteinExistence type="predicted"/>
<dbReference type="EMBL" id="CASHSV030000109">
    <property type="protein sequence ID" value="CAJ2650785.1"/>
    <property type="molecule type" value="Genomic_DNA"/>
</dbReference>
<name>A0ACB0K4T9_TRIPR</name>
<keyword evidence="2" id="KW-1185">Reference proteome</keyword>
<dbReference type="Proteomes" id="UP001177021">
    <property type="component" value="Unassembled WGS sequence"/>
</dbReference>